<evidence type="ECO:0000259" key="2">
    <source>
        <dbReference type="PROSITE" id="PS50110"/>
    </source>
</evidence>
<evidence type="ECO:0000313" key="4">
    <source>
        <dbReference type="Proteomes" id="UP000249898"/>
    </source>
</evidence>
<evidence type="ECO:0000256" key="1">
    <source>
        <dbReference type="PROSITE-ProRule" id="PRU00169"/>
    </source>
</evidence>
<sequence length="421" mass="48030">MTDVITLGVDNKNDIHQEFIDISKKRVLIIEDIGEMRLMLKSLMTSLGYSNIDVESSGQSAIKRILEKHYDVVLSDYNLGGSIDGQQILETSRKNHSQDHSTIFIMITADTAYESVVSVLEYQPDSYLVKPFPPAAFFRRFERVQKQKKVFESINSARKEHDFEKMEAQAKAIMAQHPNLASQCLKIIGESLYARGRYKDAKSHYMLIIQKNKNLAWAHFGIALCELKLGAVVAAIKKLEHTITLSRHFLSAYDLLADAQESLDNLEAAQAAMISVLEVSPRSFERALRLAQISMQLEDWSTAENGYSRLLRLTRATSHEQVEYYYDYLKCLTNMMAIGSDNSKLADKFKRTLIRLRSFGKKNPSALSNFFRIEIQQYLARDHLGEAIKSWKQWNRLIKSGQASPLSDAQKHTLKKRLGLL</sequence>
<dbReference type="GO" id="GO:0000160">
    <property type="term" value="P:phosphorelay signal transduction system"/>
    <property type="evidence" value="ECO:0007669"/>
    <property type="project" value="InterPro"/>
</dbReference>
<feature type="modified residue" description="4-aspartylphosphate" evidence="1">
    <location>
        <position position="76"/>
    </location>
</feature>
<dbReference type="SUPFAM" id="SSF48452">
    <property type="entry name" value="TPR-like"/>
    <property type="match status" value="1"/>
</dbReference>
<dbReference type="Gene3D" id="1.25.40.10">
    <property type="entry name" value="Tetratricopeptide repeat domain"/>
    <property type="match status" value="1"/>
</dbReference>
<keyword evidence="1" id="KW-0597">Phosphoprotein</keyword>
<organism evidence="3 4">
    <name type="scientific">Marinomonas primoryensis</name>
    <dbReference type="NCBI Taxonomy" id="178399"/>
    <lineage>
        <taxon>Bacteria</taxon>
        <taxon>Pseudomonadati</taxon>
        <taxon>Pseudomonadota</taxon>
        <taxon>Gammaproteobacteria</taxon>
        <taxon>Oceanospirillales</taxon>
        <taxon>Oceanospirillaceae</taxon>
        <taxon>Marinomonas</taxon>
    </lineage>
</organism>
<dbReference type="InterPro" id="IPR001789">
    <property type="entry name" value="Sig_transdc_resp-reg_receiver"/>
</dbReference>
<evidence type="ECO:0000313" key="3">
    <source>
        <dbReference type="EMBL" id="AWY00195.1"/>
    </source>
</evidence>
<dbReference type="InterPro" id="IPR019734">
    <property type="entry name" value="TPR_rpt"/>
</dbReference>
<dbReference type="PANTHER" id="PTHR43228:SF1">
    <property type="entry name" value="TWO-COMPONENT RESPONSE REGULATOR ARR22"/>
    <property type="match status" value="1"/>
</dbReference>
<proteinExistence type="predicted"/>
<dbReference type="InterPro" id="IPR011990">
    <property type="entry name" value="TPR-like_helical_dom_sf"/>
</dbReference>
<dbReference type="AlphaFoldDB" id="A0A2Z4PRZ4"/>
<dbReference type="RefSeq" id="WP_112137647.1">
    <property type="nucleotide sequence ID" value="NZ_CP016181.1"/>
</dbReference>
<dbReference type="SMART" id="SM00028">
    <property type="entry name" value="TPR"/>
    <property type="match status" value="4"/>
</dbReference>
<dbReference type="OrthoDB" id="7298659at2"/>
<dbReference type="PROSITE" id="PS50110">
    <property type="entry name" value="RESPONSE_REGULATORY"/>
    <property type="match status" value="1"/>
</dbReference>
<feature type="domain" description="Response regulatory" evidence="2">
    <location>
        <begin position="26"/>
        <end position="145"/>
    </location>
</feature>
<dbReference type="Proteomes" id="UP000249898">
    <property type="component" value="Chromosome"/>
</dbReference>
<dbReference type="SMART" id="SM00448">
    <property type="entry name" value="REC"/>
    <property type="match status" value="1"/>
</dbReference>
<reference evidence="3 4" key="1">
    <citation type="submission" date="2016-06" db="EMBL/GenBank/DDBJ databases">
        <title>The sequenced genome of the ice-adhering bacterium Marinomonas primoryensis, from Antarctica.</title>
        <authorList>
            <person name="Graham L."/>
            <person name="Vance T.D.R."/>
            <person name="Davies P.L."/>
        </authorList>
    </citation>
    <scope>NUCLEOTIDE SEQUENCE [LARGE SCALE GENOMIC DNA]</scope>
    <source>
        <strain evidence="3 4">AceL</strain>
    </source>
</reference>
<dbReference type="Pfam" id="PF00072">
    <property type="entry name" value="Response_reg"/>
    <property type="match status" value="1"/>
</dbReference>
<dbReference type="InterPro" id="IPR011006">
    <property type="entry name" value="CheY-like_superfamily"/>
</dbReference>
<gene>
    <name evidence="3" type="ORF">A8139_09455</name>
</gene>
<dbReference type="PANTHER" id="PTHR43228">
    <property type="entry name" value="TWO-COMPONENT RESPONSE REGULATOR"/>
    <property type="match status" value="1"/>
</dbReference>
<dbReference type="EMBL" id="CP016181">
    <property type="protein sequence ID" value="AWY00195.1"/>
    <property type="molecule type" value="Genomic_DNA"/>
</dbReference>
<dbReference type="InterPro" id="IPR052048">
    <property type="entry name" value="ST_Response_Regulator"/>
</dbReference>
<name>A0A2Z4PRZ4_9GAMM</name>
<dbReference type="SUPFAM" id="SSF52172">
    <property type="entry name" value="CheY-like"/>
    <property type="match status" value="1"/>
</dbReference>
<protein>
    <recommendedName>
        <fullName evidence="2">Response regulatory domain-containing protein</fullName>
    </recommendedName>
</protein>
<dbReference type="Gene3D" id="3.40.50.2300">
    <property type="match status" value="1"/>
</dbReference>
<accession>A0A2Z4PRZ4</accession>